<dbReference type="Proteomes" id="UP000001075">
    <property type="component" value="Unassembled WGS sequence"/>
</dbReference>
<gene>
    <name evidence="2" type="ORF">I79_000340</name>
</gene>
<feature type="compositionally biased region" description="Polar residues" evidence="1">
    <location>
        <begin position="45"/>
        <end position="56"/>
    </location>
</feature>
<feature type="region of interest" description="Disordered" evidence="1">
    <location>
        <begin position="32"/>
        <end position="58"/>
    </location>
</feature>
<accession>G3GS32</accession>
<dbReference type="AlphaFoldDB" id="G3GS32"/>
<evidence type="ECO:0000256" key="1">
    <source>
        <dbReference type="SAM" id="MobiDB-lite"/>
    </source>
</evidence>
<reference evidence="3" key="1">
    <citation type="journal article" date="2011" name="Nat. Biotechnol.">
        <title>The genomic sequence of the Chinese hamster ovary (CHO)-K1 cell line.</title>
        <authorList>
            <person name="Xu X."/>
            <person name="Nagarajan H."/>
            <person name="Lewis N.E."/>
            <person name="Pan S."/>
            <person name="Cai Z."/>
            <person name="Liu X."/>
            <person name="Chen W."/>
            <person name="Xie M."/>
            <person name="Wang W."/>
            <person name="Hammond S."/>
            <person name="Andersen M.R."/>
            <person name="Neff N."/>
            <person name="Passarelli B."/>
            <person name="Koh W."/>
            <person name="Fan H.C."/>
            <person name="Wang J."/>
            <person name="Gui Y."/>
            <person name="Lee K.H."/>
            <person name="Betenbaugh M.J."/>
            <person name="Quake S.R."/>
            <person name="Famili I."/>
            <person name="Palsson B.O."/>
            <person name="Wang J."/>
        </authorList>
    </citation>
    <scope>NUCLEOTIDE SEQUENCE [LARGE SCALE GENOMIC DNA]</scope>
    <source>
        <strain evidence="3">CHO K1 cell line</strain>
    </source>
</reference>
<dbReference type="InParanoid" id="G3GS32"/>
<dbReference type="EMBL" id="JH000005">
    <property type="protein sequence ID" value="EGV97731.1"/>
    <property type="molecule type" value="Genomic_DNA"/>
</dbReference>
<proteinExistence type="predicted"/>
<sequence length="112" mass="12438">MQNSTTEIQMHCQQQFAVVVQQVQANTLAQLGSNPLKPHLRATAHPTTPSEGSENGSILERKNIPFYFAIPRYKEQGHGDGAFSEGQESWVLPLSSLPFNQSVRLGLWFQSA</sequence>
<name>G3GS32_CRIGR</name>
<protein>
    <submittedName>
        <fullName evidence="2">Uncharacterized protein</fullName>
    </submittedName>
</protein>
<evidence type="ECO:0000313" key="2">
    <source>
        <dbReference type="EMBL" id="EGV97731.1"/>
    </source>
</evidence>
<organism evidence="2 3">
    <name type="scientific">Cricetulus griseus</name>
    <name type="common">Chinese hamster</name>
    <name type="synonym">Cricetulus barabensis griseus</name>
    <dbReference type="NCBI Taxonomy" id="10029"/>
    <lineage>
        <taxon>Eukaryota</taxon>
        <taxon>Metazoa</taxon>
        <taxon>Chordata</taxon>
        <taxon>Craniata</taxon>
        <taxon>Vertebrata</taxon>
        <taxon>Euteleostomi</taxon>
        <taxon>Mammalia</taxon>
        <taxon>Eutheria</taxon>
        <taxon>Euarchontoglires</taxon>
        <taxon>Glires</taxon>
        <taxon>Rodentia</taxon>
        <taxon>Myomorpha</taxon>
        <taxon>Muroidea</taxon>
        <taxon>Cricetidae</taxon>
        <taxon>Cricetinae</taxon>
        <taxon>Cricetulus</taxon>
    </lineage>
</organism>
<evidence type="ECO:0000313" key="3">
    <source>
        <dbReference type="Proteomes" id="UP000001075"/>
    </source>
</evidence>